<evidence type="ECO:0000313" key="4">
    <source>
        <dbReference type="EMBL" id="KAK8924185.1"/>
    </source>
</evidence>
<protein>
    <submittedName>
        <fullName evidence="4">3-ketoacyl-CoA synthase 17</fullName>
    </submittedName>
</protein>
<keyword evidence="1" id="KW-0808">Transferase</keyword>
<evidence type="ECO:0000256" key="1">
    <source>
        <dbReference type="ARBA" id="ARBA00023315"/>
    </source>
</evidence>
<proteinExistence type="predicted"/>
<keyword evidence="1" id="KW-0012">Acyltransferase</keyword>
<accession>A0AAP0B2I5</accession>
<feature type="domain" description="FAE" evidence="3">
    <location>
        <begin position="4"/>
        <end position="134"/>
    </location>
</feature>
<feature type="compositionally biased region" description="Low complexity" evidence="2">
    <location>
        <begin position="258"/>
        <end position="267"/>
    </location>
</feature>
<evidence type="ECO:0000313" key="5">
    <source>
        <dbReference type="Proteomes" id="UP001418222"/>
    </source>
</evidence>
<dbReference type="GO" id="GO:0016747">
    <property type="term" value="F:acyltransferase activity, transferring groups other than amino-acyl groups"/>
    <property type="evidence" value="ECO:0007669"/>
    <property type="project" value="InterPro"/>
</dbReference>
<dbReference type="Proteomes" id="UP001418222">
    <property type="component" value="Unassembled WGS sequence"/>
</dbReference>
<evidence type="ECO:0000256" key="2">
    <source>
        <dbReference type="SAM" id="MobiDB-lite"/>
    </source>
</evidence>
<dbReference type="SUPFAM" id="SSF53901">
    <property type="entry name" value="Thiolase-like"/>
    <property type="match status" value="1"/>
</dbReference>
<feature type="compositionally biased region" description="Basic and acidic residues" evidence="2">
    <location>
        <begin position="272"/>
        <end position="288"/>
    </location>
</feature>
<dbReference type="InterPro" id="IPR013601">
    <property type="entry name" value="FAE1_typ3_polyketide_synth"/>
</dbReference>
<feature type="region of interest" description="Disordered" evidence="2">
    <location>
        <begin position="254"/>
        <end position="288"/>
    </location>
</feature>
<feature type="region of interest" description="Disordered" evidence="2">
    <location>
        <begin position="173"/>
        <end position="194"/>
    </location>
</feature>
<dbReference type="Pfam" id="PF08392">
    <property type="entry name" value="FAE1_CUT1_RppA"/>
    <property type="match status" value="1"/>
</dbReference>
<dbReference type="InterPro" id="IPR012392">
    <property type="entry name" value="3-ktacl-CoA_syn"/>
</dbReference>
<dbReference type="AlphaFoldDB" id="A0AAP0B2I5"/>
<dbReference type="GO" id="GO:0006633">
    <property type="term" value="P:fatty acid biosynthetic process"/>
    <property type="evidence" value="ECO:0007669"/>
    <property type="project" value="InterPro"/>
</dbReference>
<comment type="caution">
    <text evidence="4">The sequence shown here is derived from an EMBL/GenBank/DDBJ whole genome shotgun (WGS) entry which is preliminary data.</text>
</comment>
<evidence type="ECO:0000259" key="3">
    <source>
        <dbReference type="Pfam" id="PF08392"/>
    </source>
</evidence>
<dbReference type="GO" id="GO:0016020">
    <property type="term" value="C:membrane"/>
    <property type="evidence" value="ECO:0007669"/>
    <property type="project" value="InterPro"/>
</dbReference>
<gene>
    <name evidence="4" type="primary">KCS17</name>
    <name evidence="4" type="ORF">KSP39_PZI019642</name>
</gene>
<name>A0AAP0B2I5_9ASPA</name>
<organism evidence="4 5">
    <name type="scientific">Platanthera zijinensis</name>
    <dbReference type="NCBI Taxonomy" id="2320716"/>
    <lineage>
        <taxon>Eukaryota</taxon>
        <taxon>Viridiplantae</taxon>
        <taxon>Streptophyta</taxon>
        <taxon>Embryophyta</taxon>
        <taxon>Tracheophyta</taxon>
        <taxon>Spermatophyta</taxon>
        <taxon>Magnoliopsida</taxon>
        <taxon>Liliopsida</taxon>
        <taxon>Asparagales</taxon>
        <taxon>Orchidaceae</taxon>
        <taxon>Orchidoideae</taxon>
        <taxon>Orchideae</taxon>
        <taxon>Orchidinae</taxon>
        <taxon>Platanthera</taxon>
    </lineage>
</organism>
<dbReference type="EMBL" id="JBBWWQ010000017">
    <property type="protein sequence ID" value="KAK8924185.1"/>
    <property type="molecule type" value="Genomic_DNA"/>
</dbReference>
<dbReference type="PANTHER" id="PTHR31561">
    <property type="entry name" value="3-KETOACYL-COA SYNTHASE"/>
    <property type="match status" value="1"/>
</dbReference>
<dbReference type="Gene3D" id="3.40.47.10">
    <property type="match status" value="1"/>
</dbReference>
<reference evidence="4 5" key="1">
    <citation type="journal article" date="2022" name="Nat. Plants">
        <title>Genomes of leafy and leafless Platanthera orchids illuminate the evolution of mycoheterotrophy.</title>
        <authorList>
            <person name="Li M.H."/>
            <person name="Liu K.W."/>
            <person name="Li Z."/>
            <person name="Lu H.C."/>
            <person name="Ye Q.L."/>
            <person name="Zhang D."/>
            <person name="Wang J.Y."/>
            <person name="Li Y.F."/>
            <person name="Zhong Z.M."/>
            <person name="Liu X."/>
            <person name="Yu X."/>
            <person name="Liu D.K."/>
            <person name="Tu X.D."/>
            <person name="Liu B."/>
            <person name="Hao Y."/>
            <person name="Liao X.Y."/>
            <person name="Jiang Y.T."/>
            <person name="Sun W.H."/>
            <person name="Chen J."/>
            <person name="Chen Y.Q."/>
            <person name="Ai Y."/>
            <person name="Zhai J.W."/>
            <person name="Wu S.S."/>
            <person name="Zhou Z."/>
            <person name="Hsiao Y.Y."/>
            <person name="Wu W.L."/>
            <person name="Chen Y.Y."/>
            <person name="Lin Y.F."/>
            <person name="Hsu J.L."/>
            <person name="Li C.Y."/>
            <person name="Wang Z.W."/>
            <person name="Zhao X."/>
            <person name="Zhong W.Y."/>
            <person name="Ma X.K."/>
            <person name="Ma L."/>
            <person name="Huang J."/>
            <person name="Chen G.Z."/>
            <person name="Huang M.Z."/>
            <person name="Huang L."/>
            <person name="Peng D.H."/>
            <person name="Luo Y.B."/>
            <person name="Zou S.Q."/>
            <person name="Chen S.P."/>
            <person name="Lan S."/>
            <person name="Tsai W.C."/>
            <person name="Van de Peer Y."/>
            <person name="Liu Z.J."/>
        </authorList>
    </citation>
    <scope>NUCLEOTIDE SEQUENCE [LARGE SCALE GENOMIC DNA]</scope>
    <source>
        <tissue evidence="4">Leaf</tissue>
    </source>
</reference>
<sequence>MRETRRKGDNGEDLLAFVEKILHRSGLGQSTYLPDGMMCSDPPDLSFTAARKEAATMLLGAVDGLLCKTGVRAKDIGVVIVNCGVYNQTPSLSAVIVDHYGLGDSTITYNLSGMGCTASLIAVGLAKNLLQGSPPSSNSADRRTGLGDRRAELRVFPTEPALANSGLLASRARTRQVRAARQPSPHSPNQGCSPAELAFAIGRAESASASPIGFSPPWSSRGSSGHPAPAAGVPAELREEILGLVRTALDMRAESATPAVPVVASPALGDDAPLRRPGKEPAERGERD</sequence>
<keyword evidence="5" id="KW-1185">Reference proteome</keyword>
<dbReference type="InterPro" id="IPR016039">
    <property type="entry name" value="Thiolase-like"/>
</dbReference>